<gene>
    <name evidence="1" type="ORF">WKW82_37590</name>
</gene>
<dbReference type="EMBL" id="JBBKZT010000039">
    <property type="protein sequence ID" value="MEJ8852387.1"/>
    <property type="molecule type" value="Genomic_DNA"/>
</dbReference>
<reference evidence="1 2" key="1">
    <citation type="submission" date="2024-03" db="EMBL/GenBank/DDBJ databases">
        <title>Novel species of the genus Variovorax.</title>
        <authorList>
            <person name="Liu Q."/>
            <person name="Xin Y.-H."/>
        </authorList>
    </citation>
    <scope>NUCLEOTIDE SEQUENCE [LARGE SCALE GENOMIC DNA]</scope>
    <source>
        <strain evidence="1 2">KACC 18900</strain>
    </source>
</reference>
<evidence type="ECO:0000313" key="2">
    <source>
        <dbReference type="Proteomes" id="UP001385892"/>
    </source>
</evidence>
<sequence>MQTNASTQHDLFEPRLAELFKFRVNVCQSLLGNETIGVLGQSLDSVRDTLDRWYAAHPDRLQRPVI</sequence>
<keyword evidence="2" id="KW-1185">Reference proteome</keyword>
<proteinExistence type="predicted"/>
<accession>A0ABU8WXX4</accession>
<evidence type="ECO:0000313" key="1">
    <source>
        <dbReference type="EMBL" id="MEJ8852387.1"/>
    </source>
</evidence>
<dbReference type="Proteomes" id="UP001385892">
    <property type="component" value="Unassembled WGS sequence"/>
</dbReference>
<protein>
    <submittedName>
        <fullName evidence="1">Uncharacterized protein</fullName>
    </submittedName>
</protein>
<name>A0ABU8WXX4_9BURK</name>
<dbReference type="RefSeq" id="WP_340348358.1">
    <property type="nucleotide sequence ID" value="NZ_JBBKZT010000039.1"/>
</dbReference>
<comment type="caution">
    <text evidence="1">The sequence shown here is derived from an EMBL/GenBank/DDBJ whole genome shotgun (WGS) entry which is preliminary data.</text>
</comment>
<organism evidence="1 2">
    <name type="scientific">Variovorax rhizosphaerae</name>
    <dbReference type="NCBI Taxonomy" id="1836200"/>
    <lineage>
        <taxon>Bacteria</taxon>
        <taxon>Pseudomonadati</taxon>
        <taxon>Pseudomonadota</taxon>
        <taxon>Betaproteobacteria</taxon>
        <taxon>Burkholderiales</taxon>
        <taxon>Comamonadaceae</taxon>
        <taxon>Variovorax</taxon>
    </lineage>
</organism>